<organism evidence="2 3">
    <name type="scientific">Ambrosia artemisiifolia</name>
    <name type="common">Common ragweed</name>
    <dbReference type="NCBI Taxonomy" id="4212"/>
    <lineage>
        <taxon>Eukaryota</taxon>
        <taxon>Viridiplantae</taxon>
        <taxon>Streptophyta</taxon>
        <taxon>Embryophyta</taxon>
        <taxon>Tracheophyta</taxon>
        <taxon>Spermatophyta</taxon>
        <taxon>Magnoliopsida</taxon>
        <taxon>eudicotyledons</taxon>
        <taxon>Gunneridae</taxon>
        <taxon>Pentapetalae</taxon>
        <taxon>asterids</taxon>
        <taxon>campanulids</taxon>
        <taxon>Asterales</taxon>
        <taxon>Asteraceae</taxon>
        <taxon>Asteroideae</taxon>
        <taxon>Heliantheae alliance</taxon>
        <taxon>Heliantheae</taxon>
        <taxon>Ambrosia</taxon>
    </lineage>
</organism>
<feature type="region of interest" description="Disordered" evidence="1">
    <location>
        <begin position="184"/>
        <end position="226"/>
    </location>
</feature>
<dbReference type="Proteomes" id="UP001206925">
    <property type="component" value="Unassembled WGS sequence"/>
</dbReference>
<keyword evidence="3" id="KW-1185">Reference proteome</keyword>
<dbReference type="AlphaFoldDB" id="A0AAD5BT62"/>
<dbReference type="EMBL" id="JAMZMK010011276">
    <property type="protein sequence ID" value="KAI7728033.1"/>
    <property type="molecule type" value="Genomic_DNA"/>
</dbReference>
<evidence type="ECO:0000256" key="1">
    <source>
        <dbReference type="SAM" id="MobiDB-lite"/>
    </source>
</evidence>
<protein>
    <submittedName>
        <fullName evidence="2">Uncharacterized protein</fullName>
    </submittedName>
</protein>
<reference evidence="2" key="1">
    <citation type="submission" date="2022-06" db="EMBL/GenBank/DDBJ databases">
        <title>Uncovering the hologenomic basis of an extraordinary plant invasion.</title>
        <authorList>
            <person name="Bieker V.C."/>
            <person name="Martin M.D."/>
            <person name="Gilbert T."/>
            <person name="Hodgins K."/>
            <person name="Battlay P."/>
            <person name="Petersen B."/>
            <person name="Wilson J."/>
        </authorList>
    </citation>
    <scope>NUCLEOTIDE SEQUENCE</scope>
    <source>
        <strain evidence="2">AA19_3_7</strain>
        <tissue evidence="2">Leaf</tissue>
    </source>
</reference>
<name>A0AAD5BT62_AMBAR</name>
<dbReference type="PANTHER" id="PTHR33413:SF33">
    <property type="entry name" value="MEDIATOR OF RNA POLYMERASE II TRANSCRIPTION SUBUNIT 29"/>
    <property type="match status" value="1"/>
</dbReference>
<feature type="compositionally biased region" description="Polar residues" evidence="1">
    <location>
        <begin position="217"/>
        <end position="226"/>
    </location>
</feature>
<sequence length="226" mass="25133">MLAFTSPIYTHKHRSWHFFLYHHTTHLQPPPPPHINNQPTNIMGNCQAIDNASLIIQHPNGKVERLYATITAAEVMKLNPGHYVALLLTTTLYSSRPPSTTAPTKQNSTGATVTTSGQPLRITRIKLLRPTESLTVGHIYRLITTQEVMKGLMAKKNGKVSDYMKKPVPVATEELAGKNIPAAIRSNQSERTHQQMKRSEKDRKTAAAMKARGWHPSLNSISEASS</sequence>
<proteinExistence type="predicted"/>
<evidence type="ECO:0000313" key="2">
    <source>
        <dbReference type="EMBL" id="KAI7728033.1"/>
    </source>
</evidence>
<feature type="compositionally biased region" description="Basic and acidic residues" evidence="1">
    <location>
        <begin position="188"/>
        <end position="205"/>
    </location>
</feature>
<accession>A0AAD5BT62</accession>
<feature type="region of interest" description="Disordered" evidence="1">
    <location>
        <begin position="95"/>
        <end position="116"/>
    </location>
</feature>
<evidence type="ECO:0000313" key="3">
    <source>
        <dbReference type="Proteomes" id="UP001206925"/>
    </source>
</evidence>
<comment type="caution">
    <text evidence="2">The sequence shown here is derived from an EMBL/GenBank/DDBJ whole genome shotgun (WGS) entry which is preliminary data.</text>
</comment>
<dbReference type="PANTHER" id="PTHR33413">
    <property type="entry name" value="EXPRESSED PROTEIN"/>
    <property type="match status" value="1"/>
</dbReference>
<dbReference type="Pfam" id="PF14009">
    <property type="entry name" value="PADRE"/>
    <property type="match status" value="1"/>
</dbReference>
<gene>
    <name evidence="2" type="ORF">M8C21_007380</name>
</gene>
<dbReference type="InterPro" id="IPR025322">
    <property type="entry name" value="PADRE_dom"/>
</dbReference>